<evidence type="ECO:0000256" key="4">
    <source>
        <dbReference type="ARBA" id="ARBA00023157"/>
    </source>
</evidence>
<keyword evidence="9" id="KW-0449">Lipoprotein</keyword>
<sequence>MLKHSPPFPRLASVLLASLLLTLTGCPDNGETDNDGGTSVTDGGNTDGGDTLPDGGSYDPGPKVCGDGKVQKGEVCDDANTVSGDGCTFDCQEVEVGFECPSWGRPCVVATACGNGIVEEGEKCDDRNRESNDGCSADCSTVETGWTCPFQGQRCRAAECGDKIIAGEEECEDGNLNNGDGCSKTCRLEPGYKCDAINQPCTKTKCGDGKKEGTEQCDDGNHDMGDGCSPLCVLEPSCKNGVCASRCGDGVILPGDTTEECDDGNTRSNDGCSSECKLENGFACRNVQDTAPASVEIPVVYRDFRGKGQPVGGKYPAAIHPDFDDKNGREEFITGKVYEGKLNAKGKPTYAKEGVTSATTSGATNFNQWYTDVEGINITEVSTLKLDRVGTTGAIYRFDNPNFFPLDKSGWVGLGLENLGANNHNFSFTSETRYWFQFEGNELLEFNGDDDVWVYIDGTLALDLGGVHGALDGSVNLANATTVSNLKLQKGKIYEVVVFQAERHQSASSYKLTLTNFRTERTTCESTCGDKKIDPGETCDNGSENGPGYGKCSLTCIWNARCGDGITQYNFGETCDDGNTNNNDSCPNNCVIDPG</sequence>
<dbReference type="InterPro" id="IPR037524">
    <property type="entry name" value="PA14/GLEYA"/>
</dbReference>
<dbReference type="GO" id="GO:0005576">
    <property type="term" value="C:extracellular region"/>
    <property type="evidence" value="ECO:0007669"/>
    <property type="project" value="TreeGrafter"/>
</dbReference>
<dbReference type="AlphaFoldDB" id="H8MVM3"/>
<dbReference type="PANTHER" id="PTHR31137:SF5">
    <property type="entry name" value="PROTEIN PSIQ-RELATED"/>
    <property type="match status" value="1"/>
</dbReference>
<dbReference type="SMART" id="SM00758">
    <property type="entry name" value="PA14"/>
    <property type="match status" value="1"/>
</dbReference>
<comment type="similarity">
    <text evidence="1">Belongs to the prespore-cell-inducing factor family.</text>
</comment>
<dbReference type="NCBIfam" id="TIGR02148">
    <property type="entry name" value="Fibro_Slime"/>
    <property type="match status" value="1"/>
</dbReference>
<protein>
    <submittedName>
        <fullName evidence="9">Putative lipoprotein</fullName>
    </submittedName>
</protein>
<evidence type="ECO:0000313" key="9">
    <source>
        <dbReference type="EMBL" id="AFE05557.1"/>
    </source>
</evidence>
<feature type="domain" description="PA14" evidence="8">
    <location>
        <begin position="389"/>
        <end position="527"/>
    </location>
</feature>
<dbReference type="STRING" id="1144275.COCOR_04003"/>
<evidence type="ECO:0000256" key="5">
    <source>
        <dbReference type="ARBA" id="ARBA00023180"/>
    </source>
</evidence>
<evidence type="ECO:0000256" key="3">
    <source>
        <dbReference type="ARBA" id="ARBA00022737"/>
    </source>
</evidence>
<proteinExistence type="inferred from homology"/>
<feature type="signal peptide" evidence="7">
    <location>
        <begin position="1"/>
        <end position="27"/>
    </location>
</feature>
<reference evidence="9 10" key="1">
    <citation type="journal article" date="2012" name="J. Bacteriol.">
        <title>Complete Genome Sequence of the Fruiting Myxobacterium Corallococcus coralloides DSM 2259.</title>
        <authorList>
            <person name="Huntley S."/>
            <person name="Zhang Y."/>
            <person name="Treuner-Lange A."/>
            <person name="Kneip S."/>
            <person name="Sensen C.W."/>
            <person name="Sogaard-Andersen L."/>
        </authorList>
    </citation>
    <scope>NUCLEOTIDE SEQUENCE [LARGE SCALE GENOMIC DNA]</scope>
    <source>
        <strain evidence="10">ATCC 25202 / DSM 2259 / NBRC 100086 / M2</strain>
    </source>
</reference>
<evidence type="ECO:0000259" key="8">
    <source>
        <dbReference type="PROSITE" id="PS51820"/>
    </source>
</evidence>
<dbReference type="InterPro" id="IPR011936">
    <property type="entry name" value="Myxo_disulph_rpt"/>
</dbReference>
<dbReference type="PROSITE" id="PS51820">
    <property type="entry name" value="PA14"/>
    <property type="match status" value="1"/>
</dbReference>
<dbReference type="PANTHER" id="PTHR31137">
    <property type="entry name" value="PROTEIN PSIB-RELATED-RELATED"/>
    <property type="match status" value="1"/>
</dbReference>
<evidence type="ECO:0000256" key="7">
    <source>
        <dbReference type="SAM" id="SignalP"/>
    </source>
</evidence>
<keyword evidence="5" id="KW-0325">Glycoprotein</keyword>
<keyword evidence="3" id="KW-0677">Repeat</keyword>
<dbReference type="KEGG" id="ccx:COCOR_04003"/>
<dbReference type="Pfam" id="PF07691">
    <property type="entry name" value="PA14"/>
    <property type="match status" value="1"/>
</dbReference>
<dbReference type="InParanoid" id="H8MVM3"/>
<dbReference type="InterPro" id="IPR011874">
    <property type="entry name" value="Fibro_Slime"/>
</dbReference>
<keyword evidence="4" id="KW-1015">Disulfide bond</keyword>
<accession>H8MVM3</accession>
<evidence type="ECO:0000256" key="2">
    <source>
        <dbReference type="ARBA" id="ARBA00022729"/>
    </source>
</evidence>
<gene>
    <name evidence="9" type="ordered locus">COCOR_04003</name>
</gene>
<evidence type="ECO:0000256" key="1">
    <source>
        <dbReference type="ARBA" id="ARBA00008709"/>
    </source>
</evidence>
<reference evidence="10" key="2">
    <citation type="submission" date="2012-03" db="EMBL/GenBank/DDBJ databases">
        <title>Genome sequence of the fruiting myxobacterium Corallococcus coralloides DSM 2259.</title>
        <authorList>
            <person name="Huntley S."/>
            <person name="Zhang Y."/>
            <person name="Treuner-Lange A."/>
            <person name="Sensen C.W."/>
            <person name="Sogaard-Andersen L."/>
        </authorList>
    </citation>
    <scope>NUCLEOTIDE SEQUENCE [LARGE SCALE GENOMIC DNA]</scope>
    <source>
        <strain evidence="10">ATCC 25202 / DSM 2259 / NBRC 100086 / M2</strain>
    </source>
</reference>
<feature type="compositionally biased region" description="Low complexity" evidence="6">
    <location>
        <begin position="35"/>
        <end position="56"/>
    </location>
</feature>
<dbReference type="HOGENOM" id="CLU_470024_0_0_7"/>
<name>H8MVM3_CORCM</name>
<dbReference type="InterPro" id="IPR051154">
    <property type="entry name" value="Prespore-cell_inducing_factor"/>
</dbReference>
<feature type="chain" id="PRO_5003615316" evidence="7">
    <location>
        <begin position="28"/>
        <end position="595"/>
    </location>
</feature>
<dbReference type="InterPro" id="IPR011658">
    <property type="entry name" value="PA14_dom"/>
</dbReference>
<keyword evidence="2 7" id="KW-0732">Signal</keyword>
<organism evidence="9 10">
    <name type="scientific">Corallococcus coralloides (strain ATCC 25202 / DSM 2259 / NBRC 100086 / M2)</name>
    <name type="common">Myxococcus coralloides</name>
    <dbReference type="NCBI Taxonomy" id="1144275"/>
    <lineage>
        <taxon>Bacteria</taxon>
        <taxon>Pseudomonadati</taxon>
        <taxon>Myxococcota</taxon>
        <taxon>Myxococcia</taxon>
        <taxon>Myxococcales</taxon>
        <taxon>Cystobacterineae</taxon>
        <taxon>Myxococcaceae</taxon>
        <taxon>Corallococcus</taxon>
    </lineage>
</organism>
<dbReference type="Proteomes" id="UP000007587">
    <property type="component" value="Chromosome"/>
</dbReference>
<feature type="region of interest" description="Disordered" evidence="6">
    <location>
        <begin position="30"/>
        <end position="60"/>
    </location>
</feature>
<evidence type="ECO:0000313" key="10">
    <source>
        <dbReference type="Proteomes" id="UP000007587"/>
    </source>
</evidence>
<keyword evidence="10" id="KW-1185">Reference proteome</keyword>
<evidence type="ECO:0000256" key="6">
    <source>
        <dbReference type="SAM" id="MobiDB-lite"/>
    </source>
</evidence>
<dbReference type="OrthoDB" id="9757642at2"/>
<dbReference type="PROSITE" id="PS51257">
    <property type="entry name" value="PROKAR_LIPOPROTEIN"/>
    <property type="match status" value="1"/>
</dbReference>
<dbReference type="Pfam" id="PF13948">
    <property type="entry name" value="DUF4215"/>
    <property type="match status" value="4"/>
</dbReference>
<dbReference type="eggNOG" id="COG1506">
    <property type="taxonomic scope" value="Bacteria"/>
</dbReference>
<dbReference type="RefSeq" id="WP_014396815.1">
    <property type="nucleotide sequence ID" value="NC_017030.1"/>
</dbReference>
<dbReference type="NCBIfam" id="TIGR02232">
    <property type="entry name" value="myxo_disulf_rpt"/>
    <property type="match status" value="6"/>
</dbReference>
<dbReference type="EMBL" id="CP003389">
    <property type="protein sequence ID" value="AFE05557.1"/>
    <property type="molecule type" value="Genomic_DNA"/>
</dbReference>